<evidence type="ECO:0000256" key="9">
    <source>
        <dbReference type="SAM" id="SignalP"/>
    </source>
</evidence>
<dbReference type="InterPro" id="IPR036942">
    <property type="entry name" value="Beta-barrel_TonB_sf"/>
</dbReference>
<comment type="similarity">
    <text evidence="8">Belongs to the TonB-dependent receptor family.</text>
</comment>
<keyword evidence="12" id="KW-1185">Reference proteome</keyword>
<dbReference type="InterPro" id="IPR012910">
    <property type="entry name" value="Plug_dom"/>
</dbReference>
<dbReference type="Gene3D" id="2.60.40.1120">
    <property type="entry name" value="Carboxypeptidase-like, regulatory domain"/>
    <property type="match status" value="1"/>
</dbReference>
<accession>A0A521DUR5</accession>
<evidence type="ECO:0000256" key="1">
    <source>
        <dbReference type="ARBA" id="ARBA00004571"/>
    </source>
</evidence>
<protein>
    <submittedName>
        <fullName evidence="11">Outer membrane receptor proteins, mostly Fe transport</fullName>
    </submittedName>
</protein>
<dbReference type="PROSITE" id="PS52016">
    <property type="entry name" value="TONB_DEPENDENT_REC_3"/>
    <property type="match status" value="1"/>
</dbReference>
<dbReference type="InterPro" id="IPR039426">
    <property type="entry name" value="TonB-dep_rcpt-like"/>
</dbReference>
<proteinExistence type="inferred from homology"/>
<dbReference type="InterPro" id="IPR037066">
    <property type="entry name" value="Plug_dom_sf"/>
</dbReference>
<dbReference type="GO" id="GO:0015344">
    <property type="term" value="F:siderophore uptake transmembrane transporter activity"/>
    <property type="evidence" value="ECO:0007669"/>
    <property type="project" value="TreeGrafter"/>
</dbReference>
<feature type="chain" id="PRO_5022206791" evidence="9">
    <location>
        <begin position="23"/>
        <end position="755"/>
    </location>
</feature>
<evidence type="ECO:0000259" key="10">
    <source>
        <dbReference type="Pfam" id="PF07715"/>
    </source>
</evidence>
<evidence type="ECO:0000256" key="2">
    <source>
        <dbReference type="ARBA" id="ARBA00022448"/>
    </source>
</evidence>
<evidence type="ECO:0000313" key="12">
    <source>
        <dbReference type="Proteomes" id="UP000317557"/>
    </source>
</evidence>
<keyword evidence="3 8" id="KW-1134">Transmembrane beta strand</keyword>
<evidence type="ECO:0000256" key="8">
    <source>
        <dbReference type="PROSITE-ProRule" id="PRU01360"/>
    </source>
</evidence>
<keyword evidence="4 8" id="KW-0812">Transmembrane</keyword>
<keyword evidence="5 9" id="KW-0732">Signal</keyword>
<dbReference type="Pfam" id="PF07715">
    <property type="entry name" value="Plug"/>
    <property type="match status" value="1"/>
</dbReference>
<dbReference type="GO" id="GO:0009279">
    <property type="term" value="C:cell outer membrane"/>
    <property type="evidence" value="ECO:0007669"/>
    <property type="project" value="UniProtKB-SubCell"/>
</dbReference>
<keyword evidence="2 8" id="KW-0813">Transport</keyword>
<dbReference type="RefSeq" id="WP_142454763.1">
    <property type="nucleotide sequence ID" value="NZ_FXTP01000009.1"/>
</dbReference>
<evidence type="ECO:0000256" key="5">
    <source>
        <dbReference type="ARBA" id="ARBA00022729"/>
    </source>
</evidence>
<dbReference type="AlphaFoldDB" id="A0A521DUR5"/>
<name>A0A521DUR5_9BACT</name>
<dbReference type="Gene3D" id="2.40.170.20">
    <property type="entry name" value="TonB-dependent receptor, beta-barrel domain"/>
    <property type="match status" value="1"/>
</dbReference>
<evidence type="ECO:0000313" key="11">
    <source>
        <dbReference type="EMBL" id="SMO75454.1"/>
    </source>
</evidence>
<evidence type="ECO:0000256" key="3">
    <source>
        <dbReference type="ARBA" id="ARBA00022452"/>
    </source>
</evidence>
<gene>
    <name evidence="11" type="ORF">SAMN06265219_109129</name>
</gene>
<dbReference type="PANTHER" id="PTHR30069:SF29">
    <property type="entry name" value="HEMOGLOBIN AND HEMOGLOBIN-HAPTOGLOBIN-BINDING PROTEIN 1-RELATED"/>
    <property type="match status" value="1"/>
</dbReference>
<dbReference type="GO" id="GO:0044718">
    <property type="term" value="P:siderophore transmembrane transport"/>
    <property type="evidence" value="ECO:0007669"/>
    <property type="project" value="TreeGrafter"/>
</dbReference>
<feature type="domain" description="TonB-dependent receptor plug" evidence="10">
    <location>
        <begin position="156"/>
        <end position="231"/>
    </location>
</feature>
<dbReference type="Pfam" id="PF13715">
    <property type="entry name" value="CarbopepD_reg_2"/>
    <property type="match status" value="1"/>
</dbReference>
<keyword evidence="6 8" id="KW-0472">Membrane</keyword>
<dbReference type="Proteomes" id="UP000317557">
    <property type="component" value="Unassembled WGS sequence"/>
</dbReference>
<comment type="subcellular location">
    <subcellularLocation>
        <location evidence="1 8">Cell outer membrane</location>
        <topology evidence="1 8">Multi-pass membrane protein</topology>
    </subcellularLocation>
</comment>
<evidence type="ECO:0000256" key="4">
    <source>
        <dbReference type="ARBA" id="ARBA00022692"/>
    </source>
</evidence>
<feature type="signal peptide" evidence="9">
    <location>
        <begin position="1"/>
        <end position="22"/>
    </location>
</feature>
<dbReference type="InterPro" id="IPR013784">
    <property type="entry name" value="Carb-bd-like_fold"/>
</dbReference>
<dbReference type="EMBL" id="FXTP01000009">
    <property type="protein sequence ID" value="SMO75454.1"/>
    <property type="molecule type" value="Genomic_DNA"/>
</dbReference>
<evidence type="ECO:0000256" key="6">
    <source>
        <dbReference type="ARBA" id="ARBA00023136"/>
    </source>
</evidence>
<dbReference type="SUPFAM" id="SSF56935">
    <property type="entry name" value="Porins"/>
    <property type="match status" value="1"/>
</dbReference>
<dbReference type="OrthoDB" id="9803050at2"/>
<sequence>MHRILYALFIVLPLLGVSEIQAQTQWAHSPGVEDTASVDGVVRDALTGETLIGAHIKINRGYRGTATDPSGSFSISQLEPGTYTFICSYVGYKEEQLEVTLYPDQTQRIYIELQPSSSMMEEVVIRSQAQKTIADIGMARMDAEMINRLPSAFEADLFRSLQHLPGVKAASDFSSGLHIRGGSPDQTLILLDETPVYSPSHFFGFYSTFNPDVVGGVQLYKGNYPTKYGGRLGSVLAVENKRGARDEFGGKLSIGMLATRLSVSSPYSKGSWMLAIRRSTLEPMLAAMRENVEQIPDAFYFYDVNGKLTHDISPEDKLTFSIYSGKDQVRFPLATEASLELDYGNQTASGKWTHLFNNKTFSELHMSFSRYYNRPVNSVAGTNQGLQNYIRDYSVSQKVYYISGTHQLETGIKGGVLEVGFGNKLNDEILFERNTNRLYGAWYLQHKWEATEHWTFTSGVRLNGFSHANYLKLNPRIKVNYHVNTKLQFELAYGKYDQFLSQTSNQISGFNIWLSSGESVQPASGTQYLFGVKTNPFTSIGFNVEAYYRTMENLFELDPFIPDMAGLEYHELFKVGDGRAYGIEVMLEKQAGRLNGYIGYNWSKSNRRYPDINGGRFYPTSYNRDHEINIVLNYKLSDSWTVTSTFNYATGQPYTEPAGHRRRSGSIPAYGNTVVLIVNEINGARLPDYHRMDVGITKYGSFMGADSKLSFQVVNAYSRRNVWHQQYGTERGGRIVTSQTKMLPVLPAISYTISF</sequence>
<reference evidence="11 12" key="1">
    <citation type="submission" date="2017-05" db="EMBL/GenBank/DDBJ databases">
        <authorList>
            <person name="Varghese N."/>
            <person name="Submissions S."/>
        </authorList>
    </citation>
    <scope>NUCLEOTIDE SEQUENCE [LARGE SCALE GENOMIC DNA]</scope>
    <source>
        <strain evidence="11 12">DSM 21985</strain>
    </source>
</reference>
<evidence type="ECO:0000256" key="7">
    <source>
        <dbReference type="ARBA" id="ARBA00023237"/>
    </source>
</evidence>
<dbReference type="PANTHER" id="PTHR30069">
    <property type="entry name" value="TONB-DEPENDENT OUTER MEMBRANE RECEPTOR"/>
    <property type="match status" value="1"/>
</dbReference>
<dbReference type="SUPFAM" id="SSF49452">
    <property type="entry name" value="Starch-binding domain-like"/>
    <property type="match status" value="1"/>
</dbReference>
<dbReference type="GO" id="GO:0030246">
    <property type="term" value="F:carbohydrate binding"/>
    <property type="evidence" value="ECO:0007669"/>
    <property type="project" value="InterPro"/>
</dbReference>
<keyword evidence="11" id="KW-0675">Receptor</keyword>
<dbReference type="Gene3D" id="2.170.130.10">
    <property type="entry name" value="TonB-dependent receptor, plug domain"/>
    <property type="match status" value="1"/>
</dbReference>
<organism evidence="11 12">
    <name type="scientific">Gracilimonas mengyeensis</name>
    <dbReference type="NCBI Taxonomy" id="1302730"/>
    <lineage>
        <taxon>Bacteria</taxon>
        <taxon>Pseudomonadati</taxon>
        <taxon>Balneolota</taxon>
        <taxon>Balneolia</taxon>
        <taxon>Balneolales</taxon>
        <taxon>Balneolaceae</taxon>
        <taxon>Gracilimonas</taxon>
    </lineage>
</organism>
<keyword evidence="7 8" id="KW-0998">Cell outer membrane</keyword>